<name>A0ABP8XXI7_9ACTN</name>
<evidence type="ECO:0000259" key="6">
    <source>
        <dbReference type="Pfam" id="PF00501"/>
    </source>
</evidence>
<dbReference type="Pfam" id="PF13193">
    <property type="entry name" value="AMP-binding_C"/>
    <property type="match status" value="1"/>
</dbReference>
<evidence type="ECO:0000259" key="7">
    <source>
        <dbReference type="Pfam" id="PF13193"/>
    </source>
</evidence>
<dbReference type="PROSITE" id="PS00455">
    <property type="entry name" value="AMP_BINDING"/>
    <property type="match status" value="1"/>
</dbReference>
<dbReference type="PANTHER" id="PTHR43107:SF15">
    <property type="entry name" value="FATTY ACID TRANSPORT PROTEIN 3, ISOFORM A"/>
    <property type="match status" value="1"/>
</dbReference>
<sequence>MTGMPTVREQLLARAGDDGPGLLFEDESWSWAEVVRESSVRAAVLSTLLPSGEPPHVGVLLENVPEFAFLLGGAALGGHVVVGLNPTRRGEALAADVRRADVQVVVTDAAHADLLSDVDVPVLPVESPDWSALLDEHAAAAVPDAEVGPDDLMMLIFTSGTSGDPKAVNVTQAKVAYPGQFLSERFGLSPADVAYLSMPMFHSNAIMAGWGPALAAGSTIALARRFSASGFLPDVRRHGATYANYVGKPLTYIMATPEQPDDADNPLRLVFGNEANDRDIAGFGQRFGCVVVDSYSSTENAVIVQRVPEMPPGSLGRPLDGVKVLDPETMAEVPDAVFGPSGELLNGEAATGELVNTTGSGAFAGYYKDPDAEAERMRGGMYWSGDLAYRDADGFVYFAGRTADWLRVDGENLGAATIERVLLRHPAVDEAAVYAVPDPSVGDQVMAALVLRGALSPASLESFLADQADLSPKGWPAYVRVVDTLPRTATNKVLKRELAAEGPTPGDGVLWTREPRGTAYTC</sequence>
<dbReference type="InterPro" id="IPR045851">
    <property type="entry name" value="AMP-bd_C_sf"/>
</dbReference>
<gene>
    <name evidence="8" type="ORF">GCM10023349_41560</name>
</gene>
<keyword evidence="2 8" id="KW-0436">Ligase</keyword>
<evidence type="ECO:0000256" key="5">
    <source>
        <dbReference type="SAM" id="MobiDB-lite"/>
    </source>
</evidence>
<evidence type="ECO:0000256" key="1">
    <source>
        <dbReference type="ARBA" id="ARBA00006432"/>
    </source>
</evidence>
<dbReference type="GO" id="GO:0016874">
    <property type="term" value="F:ligase activity"/>
    <property type="evidence" value="ECO:0007669"/>
    <property type="project" value="UniProtKB-KW"/>
</dbReference>
<protein>
    <submittedName>
        <fullName evidence="8">Long-chain-fatty-acid--CoA ligase</fullName>
    </submittedName>
</protein>
<evidence type="ECO:0000313" key="9">
    <source>
        <dbReference type="Proteomes" id="UP001499974"/>
    </source>
</evidence>
<reference evidence="9" key="1">
    <citation type="journal article" date="2019" name="Int. J. Syst. Evol. Microbiol.">
        <title>The Global Catalogue of Microorganisms (GCM) 10K type strain sequencing project: providing services to taxonomists for standard genome sequencing and annotation.</title>
        <authorList>
            <consortium name="The Broad Institute Genomics Platform"/>
            <consortium name="The Broad Institute Genome Sequencing Center for Infectious Disease"/>
            <person name="Wu L."/>
            <person name="Ma J."/>
        </authorList>
    </citation>
    <scope>NUCLEOTIDE SEQUENCE [LARGE SCALE GENOMIC DNA]</scope>
    <source>
        <strain evidence="9">JCM 18531</strain>
    </source>
</reference>
<keyword evidence="4" id="KW-0067">ATP-binding</keyword>
<feature type="domain" description="AMP-dependent synthetase/ligase" evidence="6">
    <location>
        <begin position="22"/>
        <end position="366"/>
    </location>
</feature>
<evidence type="ECO:0000313" key="8">
    <source>
        <dbReference type="EMBL" id="GAA4717348.1"/>
    </source>
</evidence>
<feature type="domain" description="AMP-binding enzyme C-terminal" evidence="7">
    <location>
        <begin position="418"/>
        <end position="492"/>
    </location>
</feature>
<dbReference type="Proteomes" id="UP001499974">
    <property type="component" value="Unassembled WGS sequence"/>
</dbReference>
<dbReference type="EMBL" id="BAABKM010000004">
    <property type="protein sequence ID" value="GAA4717348.1"/>
    <property type="molecule type" value="Genomic_DNA"/>
</dbReference>
<dbReference type="SUPFAM" id="SSF56801">
    <property type="entry name" value="Acetyl-CoA synthetase-like"/>
    <property type="match status" value="1"/>
</dbReference>
<evidence type="ECO:0000256" key="3">
    <source>
        <dbReference type="ARBA" id="ARBA00022741"/>
    </source>
</evidence>
<proteinExistence type="inferred from homology"/>
<accession>A0ABP8XXI7</accession>
<keyword evidence="9" id="KW-1185">Reference proteome</keyword>
<dbReference type="InterPro" id="IPR025110">
    <property type="entry name" value="AMP-bd_C"/>
</dbReference>
<dbReference type="InterPro" id="IPR042099">
    <property type="entry name" value="ANL_N_sf"/>
</dbReference>
<dbReference type="Pfam" id="PF00501">
    <property type="entry name" value="AMP-binding"/>
    <property type="match status" value="1"/>
</dbReference>
<dbReference type="InterPro" id="IPR000873">
    <property type="entry name" value="AMP-dep_synth/lig_dom"/>
</dbReference>
<keyword evidence="3" id="KW-0547">Nucleotide-binding</keyword>
<dbReference type="Gene3D" id="3.40.50.12780">
    <property type="entry name" value="N-terminal domain of ligase-like"/>
    <property type="match status" value="1"/>
</dbReference>
<comment type="similarity">
    <text evidence="1">Belongs to the ATP-dependent AMP-binding enzyme family.</text>
</comment>
<feature type="region of interest" description="Disordered" evidence="5">
    <location>
        <begin position="502"/>
        <end position="522"/>
    </location>
</feature>
<evidence type="ECO:0000256" key="2">
    <source>
        <dbReference type="ARBA" id="ARBA00022598"/>
    </source>
</evidence>
<dbReference type="Gene3D" id="3.30.300.30">
    <property type="match status" value="1"/>
</dbReference>
<dbReference type="InterPro" id="IPR020845">
    <property type="entry name" value="AMP-binding_CS"/>
</dbReference>
<comment type="caution">
    <text evidence="8">The sequence shown here is derived from an EMBL/GenBank/DDBJ whole genome shotgun (WGS) entry which is preliminary data.</text>
</comment>
<organism evidence="8 9">
    <name type="scientific">Nocardioides conyzicola</name>
    <dbReference type="NCBI Taxonomy" id="1651781"/>
    <lineage>
        <taxon>Bacteria</taxon>
        <taxon>Bacillati</taxon>
        <taxon>Actinomycetota</taxon>
        <taxon>Actinomycetes</taxon>
        <taxon>Propionibacteriales</taxon>
        <taxon>Nocardioidaceae</taxon>
        <taxon>Nocardioides</taxon>
    </lineage>
</organism>
<evidence type="ECO:0000256" key="4">
    <source>
        <dbReference type="ARBA" id="ARBA00022840"/>
    </source>
</evidence>
<dbReference type="PANTHER" id="PTHR43107">
    <property type="entry name" value="LONG-CHAIN FATTY ACID TRANSPORT PROTEIN"/>
    <property type="match status" value="1"/>
</dbReference>
<dbReference type="RefSeq" id="WP_345523562.1">
    <property type="nucleotide sequence ID" value="NZ_BAABKM010000004.1"/>
</dbReference>